<reference evidence="1 2" key="1">
    <citation type="submission" date="2015-01" db="EMBL/GenBank/DDBJ databases">
        <title>Draft Genome Sequence of the Biocontrol and Plant Growth-Promoting Rhizobacteria (PGPR) Pseudomonas fluorescens UM270.</title>
        <authorList>
            <person name="Hernandez-Salmeron J.E."/>
            <person name="Santoyo G."/>
            <person name="Moreno-Hagelsieb G."/>
            <person name="Hernandez-Leon R."/>
        </authorList>
    </citation>
    <scope>NUCLEOTIDE SEQUENCE [LARGE SCALE GENOMIC DNA]</scope>
    <source>
        <strain evidence="1 2">UM270</strain>
    </source>
</reference>
<keyword evidence="1" id="KW-0489">Methyltransferase</keyword>
<dbReference type="Proteomes" id="UP000032101">
    <property type="component" value="Unassembled WGS sequence"/>
</dbReference>
<dbReference type="Gene3D" id="3.40.50.150">
    <property type="entry name" value="Vaccinia Virus protein VP39"/>
    <property type="match status" value="1"/>
</dbReference>
<organism evidence="1 2">
    <name type="scientific">Pseudomonas fluorescens</name>
    <dbReference type="NCBI Taxonomy" id="294"/>
    <lineage>
        <taxon>Bacteria</taxon>
        <taxon>Pseudomonadati</taxon>
        <taxon>Pseudomonadota</taxon>
        <taxon>Gammaproteobacteria</taxon>
        <taxon>Pseudomonadales</taxon>
        <taxon>Pseudomonadaceae</taxon>
        <taxon>Pseudomonas</taxon>
    </lineage>
</organism>
<dbReference type="GO" id="GO:0008168">
    <property type="term" value="F:methyltransferase activity"/>
    <property type="evidence" value="ECO:0007669"/>
    <property type="project" value="UniProtKB-KW"/>
</dbReference>
<dbReference type="EMBL" id="JXNZ01000070">
    <property type="protein sequence ID" value="KIQ59523.1"/>
    <property type="molecule type" value="Genomic_DNA"/>
</dbReference>
<sequence>MDLKETDILGPDIGQHWYYRSKALAMRHLLKGISARTLLDVGAGSGFFSHHLLTHTDTAQAWCVDISYPDDSDATTAGKPVHYRRAIDTLDADLVLLMDVLEHVDDDVGLLKSYVDKVPSGSRFLITVPAFQFLWSGHDDFLEHKRRYTLGQLEGVVAQAGLQVQQGAYYFGLVFPIAAGLRLVQRSTSSEAPKSQLARHHPWVNGVLKALCSLERPFMGANRLAGLTVFCLAQKP</sequence>
<name>A0A0D0PLA3_PSEFL</name>
<dbReference type="GO" id="GO:0032259">
    <property type="term" value="P:methylation"/>
    <property type="evidence" value="ECO:0007669"/>
    <property type="project" value="UniProtKB-KW"/>
</dbReference>
<dbReference type="RefSeq" id="WP_042729653.1">
    <property type="nucleotide sequence ID" value="NZ_JXNZ01000070.1"/>
</dbReference>
<dbReference type="Pfam" id="PF13489">
    <property type="entry name" value="Methyltransf_23"/>
    <property type="match status" value="1"/>
</dbReference>
<dbReference type="OrthoDB" id="9810247at2"/>
<accession>A0A0D0PLA3</accession>
<keyword evidence="1" id="KW-0808">Transferase</keyword>
<dbReference type="SUPFAM" id="SSF53335">
    <property type="entry name" value="S-adenosyl-L-methionine-dependent methyltransferases"/>
    <property type="match status" value="1"/>
</dbReference>
<dbReference type="AlphaFoldDB" id="A0A0D0PLA3"/>
<evidence type="ECO:0000313" key="1">
    <source>
        <dbReference type="EMBL" id="KIQ59523.1"/>
    </source>
</evidence>
<protein>
    <submittedName>
        <fullName evidence="1">Methyltransferase</fullName>
    </submittedName>
</protein>
<gene>
    <name evidence="1" type="ORF">RL74_10095</name>
</gene>
<dbReference type="PATRIC" id="fig|294.124.peg.2080"/>
<dbReference type="InterPro" id="IPR029063">
    <property type="entry name" value="SAM-dependent_MTases_sf"/>
</dbReference>
<evidence type="ECO:0000313" key="2">
    <source>
        <dbReference type="Proteomes" id="UP000032101"/>
    </source>
</evidence>
<proteinExistence type="predicted"/>
<comment type="caution">
    <text evidence="1">The sequence shown here is derived from an EMBL/GenBank/DDBJ whole genome shotgun (WGS) entry which is preliminary data.</text>
</comment>